<dbReference type="SUPFAM" id="SSF52309">
    <property type="entry name" value="N-(deoxy)ribosyltransferase-like"/>
    <property type="match status" value="1"/>
</dbReference>
<reference evidence="1 2" key="1">
    <citation type="submission" date="2016-09" db="EMBL/GenBank/DDBJ databases">
        <title>Bacillus aquimaris SAMM genome sequence reveals colonization and biosurfactant production capacities.</title>
        <authorList>
            <person name="Waghmode S.R."/>
            <person name="Suryavanshi M.V."/>
        </authorList>
    </citation>
    <scope>NUCLEOTIDE SEQUENCE [LARGE SCALE GENOMIC DNA]</scope>
    <source>
        <strain evidence="1 2">SAMM</strain>
    </source>
</reference>
<evidence type="ECO:0008006" key="3">
    <source>
        <dbReference type="Google" id="ProtNLM"/>
    </source>
</evidence>
<name>A0A1J6VYJ8_9BACI</name>
<dbReference type="InterPro" id="IPR019884">
    <property type="entry name" value="YtoQ_family_protein"/>
</dbReference>
<gene>
    <name evidence="1" type="ORF">BHE18_20510</name>
</gene>
<dbReference type="Proteomes" id="UP000182062">
    <property type="component" value="Unassembled WGS sequence"/>
</dbReference>
<protein>
    <recommendedName>
        <fullName evidence="3">YtoQ family protein</fullName>
    </recommendedName>
</protein>
<dbReference type="Gene3D" id="3.40.50.450">
    <property type="match status" value="1"/>
</dbReference>
<dbReference type="Pfam" id="PF11071">
    <property type="entry name" value="Nuc_deoxyri_tr3"/>
    <property type="match status" value="1"/>
</dbReference>
<dbReference type="OrthoDB" id="979989at2"/>
<dbReference type="NCBIfam" id="TIGR03646">
    <property type="entry name" value="YtoQ_fam"/>
    <property type="match status" value="1"/>
</dbReference>
<evidence type="ECO:0000313" key="2">
    <source>
        <dbReference type="Proteomes" id="UP000182062"/>
    </source>
</evidence>
<dbReference type="AlphaFoldDB" id="A0A1J6VYJ8"/>
<dbReference type="RefSeq" id="WP_071619230.1">
    <property type="nucleotide sequence ID" value="NZ_MINN01000096.1"/>
</dbReference>
<accession>A0A1J6VYJ8</accession>
<dbReference type="EMBL" id="MINN01000096">
    <property type="protein sequence ID" value="OIU70886.1"/>
    <property type="molecule type" value="Genomic_DNA"/>
</dbReference>
<organism evidence="1 2">
    <name type="scientific">Rossellomorea aquimaris</name>
    <dbReference type="NCBI Taxonomy" id="189382"/>
    <lineage>
        <taxon>Bacteria</taxon>
        <taxon>Bacillati</taxon>
        <taxon>Bacillota</taxon>
        <taxon>Bacilli</taxon>
        <taxon>Bacillales</taxon>
        <taxon>Bacillaceae</taxon>
        <taxon>Rossellomorea</taxon>
    </lineage>
</organism>
<keyword evidence="2" id="KW-1185">Reference proteome</keyword>
<evidence type="ECO:0000313" key="1">
    <source>
        <dbReference type="EMBL" id="OIU70886.1"/>
    </source>
</evidence>
<sequence length="148" mass="16790">MEFTVYLAGEIHSSWREDLKEEAKKLDLPLSFVGPMENHERSDHIGEEILGEQPDKILRDDAASAVNNLRTELLMKKSDLVIALFGEKYKQWNTAMDAGTALALNKPLILIRPEELHHPLKELSNKANVTCTSIEQATKILSYIFETE</sequence>
<comment type="caution">
    <text evidence="1">The sequence shown here is derived from an EMBL/GenBank/DDBJ whole genome shotgun (WGS) entry which is preliminary data.</text>
</comment>
<proteinExistence type="predicted"/>